<name>A0A2S7KRK1_9FLAO</name>
<dbReference type="CDD" id="cd02226">
    <property type="entry name" value="cupin_YdbB-like"/>
    <property type="match status" value="1"/>
</dbReference>
<reference evidence="2 3" key="1">
    <citation type="submission" date="2016-11" db="EMBL/GenBank/DDBJ databases">
        <title>Trade-off between light-utilization and light-protection in marine flavobacteria.</title>
        <authorList>
            <person name="Kumagai Y."/>
        </authorList>
    </citation>
    <scope>NUCLEOTIDE SEQUENCE [LARGE SCALE GENOMIC DNA]</scope>
    <source>
        <strain evidence="2 3">NBRC 107741</strain>
    </source>
</reference>
<feature type="domain" description="Cupin type-2" evidence="1">
    <location>
        <begin position="36"/>
        <end position="96"/>
    </location>
</feature>
<dbReference type="InterPro" id="IPR013096">
    <property type="entry name" value="Cupin_2"/>
</dbReference>
<dbReference type="EMBL" id="MQUB01000001">
    <property type="protein sequence ID" value="PQB05254.1"/>
    <property type="molecule type" value="Genomic_DNA"/>
</dbReference>
<dbReference type="PANTHER" id="PTHR36114">
    <property type="entry name" value="16.7 KDA PROTEIN IN WHIE LOCUS"/>
    <property type="match status" value="1"/>
</dbReference>
<keyword evidence="2" id="KW-0413">Isomerase</keyword>
<dbReference type="AlphaFoldDB" id="A0A2S7KRK1"/>
<dbReference type="SUPFAM" id="SSF51182">
    <property type="entry name" value="RmlC-like cupins"/>
    <property type="match status" value="1"/>
</dbReference>
<dbReference type="Pfam" id="PF07883">
    <property type="entry name" value="Cupin_2"/>
    <property type="match status" value="1"/>
</dbReference>
<dbReference type="RefSeq" id="WP_104813188.1">
    <property type="nucleotide sequence ID" value="NZ_MQUB01000001.1"/>
</dbReference>
<protein>
    <submittedName>
        <fullName evidence="2">Mannose-6-phosphate isomerase</fullName>
    </submittedName>
</protein>
<keyword evidence="3" id="KW-1185">Reference proteome</keyword>
<sequence>MKSINLKEKFDLFSDKWSPHQIARVDNMQVLLAKIEGDFVWHSHADQDELFFIQKGQLDMHFRDKVVRLEEGEIIVVPKGVEHCPRTVNGQEVQVLLFESLTTKHTGDVIDSRTKSHYPEI</sequence>
<proteinExistence type="predicted"/>
<dbReference type="GO" id="GO:0016853">
    <property type="term" value="F:isomerase activity"/>
    <property type="evidence" value="ECO:0007669"/>
    <property type="project" value="UniProtKB-KW"/>
</dbReference>
<dbReference type="InterPro" id="IPR052044">
    <property type="entry name" value="PKS_Associated_Protein"/>
</dbReference>
<evidence type="ECO:0000313" key="2">
    <source>
        <dbReference type="EMBL" id="PQB05254.1"/>
    </source>
</evidence>
<gene>
    <name evidence="2" type="ORF">BST85_10430</name>
</gene>
<comment type="caution">
    <text evidence="2">The sequence shown here is derived from an EMBL/GenBank/DDBJ whole genome shotgun (WGS) entry which is preliminary data.</text>
</comment>
<dbReference type="Proteomes" id="UP000239800">
    <property type="component" value="Unassembled WGS sequence"/>
</dbReference>
<accession>A0A2S7KRK1</accession>
<dbReference type="PANTHER" id="PTHR36114:SF1">
    <property type="entry name" value="16.7 KDA PROTEIN IN WHIE LOCUS"/>
    <property type="match status" value="1"/>
</dbReference>
<dbReference type="InterPro" id="IPR011051">
    <property type="entry name" value="RmlC_Cupin_sf"/>
</dbReference>
<dbReference type="InterPro" id="IPR014710">
    <property type="entry name" value="RmlC-like_jellyroll"/>
</dbReference>
<evidence type="ECO:0000259" key="1">
    <source>
        <dbReference type="Pfam" id="PF07883"/>
    </source>
</evidence>
<dbReference type="Gene3D" id="2.60.120.10">
    <property type="entry name" value="Jelly Rolls"/>
    <property type="match status" value="1"/>
</dbReference>
<dbReference type="OrthoDB" id="9794183at2"/>
<organism evidence="2 3">
    <name type="scientific">Aureitalea marina</name>
    <dbReference type="NCBI Taxonomy" id="930804"/>
    <lineage>
        <taxon>Bacteria</taxon>
        <taxon>Pseudomonadati</taxon>
        <taxon>Bacteroidota</taxon>
        <taxon>Flavobacteriia</taxon>
        <taxon>Flavobacteriales</taxon>
        <taxon>Flavobacteriaceae</taxon>
        <taxon>Aureitalea</taxon>
    </lineage>
</organism>
<evidence type="ECO:0000313" key="3">
    <source>
        <dbReference type="Proteomes" id="UP000239800"/>
    </source>
</evidence>